<gene>
    <name evidence="10" type="ORF">SAMN02745194_01933</name>
</gene>
<dbReference type="STRING" id="198092.SAMN02745194_01933"/>
<dbReference type="EMBL" id="FQZF01000009">
    <property type="protein sequence ID" value="SHJ17365.1"/>
    <property type="molecule type" value="Genomic_DNA"/>
</dbReference>
<dbReference type="Proteomes" id="UP000184387">
    <property type="component" value="Unassembled WGS sequence"/>
</dbReference>
<evidence type="ECO:0000256" key="4">
    <source>
        <dbReference type="ARBA" id="ARBA00022475"/>
    </source>
</evidence>
<evidence type="ECO:0000313" key="11">
    <source>
        <dbReference type="Proteomes" id="UP000184387"/>
    </source>
</evidence>
<dbReference type="PANTHER" id="PTHR42929:SF5">
    <property type="entry name" value="ABC TRANSPORTER PERMEASE PROTEIN"/>
    <property type="match status" value="1"/>
</dbReference>
<dbReference type="PANTHER" id="PTHR42929">
    <property type="entry name" value="INNER MEMBRANE ABC TRANSPORTER PERMEASE PROTEIN YDCU-RELATED-RELATED"/>
    <property type="match status" value="1"/>
</dbReference>
<proteinExistence type="inferred from homology"/>
<organism evidence="10 11">
    <name type="scientific">Muricoccus roseus</name>
    <dbReference type="NCBI Taxonomy" id="198092"/>
    <lineage>
        <taxon>Bacteria</taxon>
        <taxon>Pseudomonadati</taxon>
        <taxon>Pseudomonadota</taxon>
        <taxon>Alphaproteobacteria</taxon>
        <taxon>Acetobacterales</taxon>
        <taxon>Roseomonadaceae</taxon>
        <taxon>Muricoccus</taxon>
    </lineage>
</organism>
<dbReference type="CDD" id="cd06261">
    <property type="entry name" value="TM_PBP2"/>
    <property type="match status" value="1"/>
</dbReference>
<protein>
    <submittedName>
        <fullName evidence="10">Putative spermidine/putrescine transport system permease protein</fullName>
    </submittedName>
</protein>
<dbReference type="Gene3D" id="1.10.3720.10">
    <property type="entry name" value="MetI-like"/>
    <property type="match status" value="1"/>
</dbReference>
<dbReference type="GO" id="GO:0055085">
    <property type="term" value="P:transmembrane transport"/>
    <property type="evidence" value="ECO:0007669"/>
    <property type="project" value="InterPro"/>
</dbReference>
<keyword evidence="3" id="KW-0813">Transport</keyword>
<dbReference type="OrthoDB" id="7915284at2"/>
<evidence type="ECO:0000259" key="9">
    <source>
        <dbReference type="PROSITE" id="PS50928"/>
    </source>
</evidence>
<evidence type="ECO:0000256" key="6">
    <source>
        <dbReference type="ARBA" id="ARBA00022989"/>
    </source>
</evidence>
<dbReference type="PROSITE" id="PS50928">
    <property type="entry name" value="ABC_TM1"/>
    <property type="match status" value="1"/>
</dbReference>
<reference evidence="10 11" key="1">
    <citation type="submission" date="2016-11" db="EMBL/GenBank/DDBJ databases">
        <authorList>
            <person name="Jaros S."/>
            <person name="Januszkiewicz K."/>
            <person name="Wedrychowicz H."/>
        </authorList>
    </citation>
    <scope>NUCLEOTIDE SEQUENCE [LARGE SCALE GENOMIC DNA]</scope>
    <source>
        <strain evidence="10 11">DSM 14916</strain>
    </source>
</reference>
<dbReference type="InterPro" id="IPR035906">
    <property type="entry name" value="MetI-like_sf"/>
</dbReference>
<dbReference type="SUPFAM" id="SSF161098">
    <property type="entry name" value="MetI-like"/>
    <property type="match status" value="1"/>
</dbReference>
<dbReference type="RefSeq" id="WP_086062051.1">
    <property type="nucleotide sequence ID" value="NZ_FQZF01000009.1"/>
</dbReference>
<evidence type="ECO:0000256" key="2">
    <source>
        <dbReference type="ARBA" id="ARBA00007069"/>
    </source>
</evidence>
<evidence type="ECO:0000256" key="3">
    <source>
        <dbReference type="ARBA" id="ARBA00022448"/>
    </source>
</evidence>
<feature type="transmembrane region" description="Helical" evidence="8">
    <location>
        <begin position="149"/>
        <end position="171"/>
    </location>
</feature>
<evidence type="ECO:0000313" key="10">
    <source>
        <dbReference type="EMBL" id="SHJ17365.1"/>
    </source>
</evidence>
<sequence length="280" mass="29974">MSAASAATGGSSLRSWLLLAPLLVFLAAFFIVPLAQVAVMSVTEPEFGFGHYAEIVTDGFHLRVLGETFVTALVVSLCCLVLGFPLAYAMAAAPAGLAAAMMVVVTMSFWTSFLVRTYAWMVLLGNRGPVAQFVEWLGFATPELLFTRFSSTVAMTHILLPYMVLSLYGVLKRIEPSLPRSAASLGARPASVIRHVVLPLAAPGIANGLTLVFVLCLGFYVTPILLGSPREQMVAGVIGQQVEEFLAFGEASAMAMVLLASTLVVLGLYHRRFGLDRLWG</sequence>
<keyword evidence="7 8" id="KW-0472">Membrane</keyword>
<feature type="transmembrane region" description="Helical" evidence="8">
    <location>
        <begin position="16"/>
        <end position="39"/>
    </location>
</feature>
<feature type="domain" description="ABC transmembrane type-1" evidence="9">
    <location>
        <begin position="65"/>
        <end position="269"/>
    </location>
</feature>
<evidence type="ECO:0000256" key="1">
    <source>
        <dbReference type="ARBA" id="ARBA00004651"/>
    </source>
</evidence>
<feature type="transmembrane region" description="Helical" evidence="8">
    <location>
        <begin position="95"/>
        <end position="115"/>
    </location>
</feature>
<evidence type="ECO:0000256" key="8">
    <source>
        <dbReference type="SAM" id="Phobius"/>
    </source>
</evidence>
<keyword evidence="4" id="KW-1003">Cell membrane</keyword>
<feature type="transmembrane region" description="Helical" evidence="8">
    <location>
        <begin position="245"/>
        <end position="269"/>
    </location>
</feature>
<keyword evidence="5 8" id="KW-0812">Transmembrane</keyword>
<comment type="subcellular location">
    <subcellularLocation>
        <location evidence="1">Cell membrane</location>
        <topology evidence="1">Multi-pass membrane protein</topology>
    </subcellularLocation>
</comment>
<evidence type="ECO:0000256" key="7">
    <source>
        <dbReference type="ARBA" id="ARBA00023136"/>
    </source>
</evidence>
<dbReference type="GO" id="GO:0005886">
    <property type="term" value="C:plasma membrane"/>
    <property type="evidence" value="ECO:0007669"/>
    <property type="project" value="UniProtKB-SubCell"/>
</dbReference>
<name>A0A1M6H5A5_9PROT</name>
<feature type="transmembrane region" description="Helical" evidence="8">
    <location>
        <begin position="192"/>
        <end position="225"/>
    </location>
</feature>
<keyword evidence="6 8" id="KW-1133">Transmembrane helix</keyword>
<dbReference type="AlphaFoldDB" id="A0A1M6H5A5"/>
<evidence type="ECO:0000256" key="5">
    <source>
        <dbReference type="ARBA" id="ARBA00022692"/>
    </source>
</evidence>
<feature type="transmembrane region" description="Helical" evidence="8">
    <location>
        <begin position="69"/>
        <end position="88"/>
    </location>
</feature>
<comment type="similarity">
    <text evidence="2">Belongs to the binding-protein-dependent transport system permease family. CysTW subfamily.</text>
</comment>
<accession>A0A1M6H5A5</accession>
<dbReference type="InterPro" id="IPR000515">
    <property type="entry name" value="MetI-like"/>
</dbReference>
<keyword evidence="11" id="KW-1185">Reference proteome</keyword>